<evidence type="ECO:0000256" key="2">
    <source>
        <dbReference type="ARBA" id="ARBA00023002"/>
    </source>
</evidence>
<dbReference type="PRINTS" id="PR00081">
    <property type="entry name" value="GDHRDH"/>
</dbReference>
<dbReference type="KEGG" id="wei:EQG49_09145"/>
<dbReference type="PANTHER" id="PTHR44196">
    <property type="entry name" value="DEHYDROGENASE/REDUCTASE SDR FAMILY MEMBER 7B"/>
    <property type="match status" value="1"/>
</dbReference>
<evidence type="ECO:0000313" key="4">
    <source>
        <dbReference type="EMBL" id="QBO36626.1"/>
    </source>
</evidence>
<dbReference type="Proteomes" id="UP000292886">
    <property type="component" value="Chromosome"/>
</dbReference>
<dbReference type="InterPro" id="IPR036291">
    <property type="entry name" value="NAD(P)-bd_dom_sf"/>
</dbReference>
<dbReference type="Gene3D" id="3.40.50.720">
    <property type="entry name" value="NAD(P)-binding Rossmann-like Domain"/>
    <property type="match status" value="1"/>
</dbReference>
<dbReference type="PRINTS" id="PR00080">
    <property type="entry name" value="SDRFAMILY"/>
</dbReference>
<dbReference type="GO" id="GO:0016491">
    <property type="term" value="F:oxidoreductase activity"/>
    <property type="evidence" value="ECO:0007669"/>
    <property type="project" value="UniProtKB-KW"/>
</dbReference>
<dbReference type="RefSeq" id="WP_133363703.1">
    <property type="nucleotide sequence ID" value="NZ_CP037940.1"/>
</dbReference>
<dbReference type="InterPro" id="IPR020904">
    <property type="entry name" value="Sc_DH/Rdtase_CS"/>
</dbReference>
<dbReference type="AlphaFoldDB" id="A0A4P6YV58"/>
<dbReference type="GO" id="GO:0016020">
    <property type="term" value="C:membrane"/>
    <property type="evidence" value="ECO:0007669"/>
    <property type="project" value="TreeGrafter"/>
</dbReference>
<sequence length="255" mass="28163">MKLTDRNIVITGGAGGIGFAMASEFVKRGNNVVIVDYNDDALLEAQKQVPALITKKINLALSDERVQLAQWINTEFQNVDMLINVAGIQKWVNLQNMQQDWANYHNEIAINLEAPIHLISLLLPTLVKAADADIINVTSGLAVTPGTWVPIYSATKAGLRTFTEVLRLQLEDTNVKVHDILPPAVNTNLGGGGVHDYGTPLAEFNDAVFEQLANDQNEITYDTSTVQLHATKAENQEQTENIWHIFKETDTFKNA</sequence>
<dbReference type="PANTHER" id="PTHR44196:SF1">
    <property type="entry name" value="DEHYDROGENASE_REDUCTASE SDR FAMILY MEMBER 7B"/>
    <property type="match status" value="1"/>
</dbReference>
<dbReference type="InterPro" id="IPR002347">
    <property type="entry name" value="SDR_fam"/>
</dbReference>
<evidence type="ECO:0000256" key="1">
    <source>
        <dbReference type="ARBA" id="ARBA00006484"/>
    </source>
</evidence>
<name>A0A4P6YV58_9LACO</name>
<reference evidence="5" key="1">
    <citation type="submission" date="2019-03" db="EMBL/GenBank/DDBJ databases">
        <title>Weissella sp. 26KH-42 Genome sequencing.</title>
        <authorList>
            <person name="Heo J."/>
            <person name="Kim S.-J."/>
            <person name="Kim J.-S."/>
            <person name="Hong S.-B."/>
            <person name="Kwon S.-W."/>
        </authorList>
    </citation>
    <scope>NUCLEOTIDE SEQUENCE [LARGE SCALE GENOMIC DNA]</scope>
    <source>
        <strain evidence="5">26KH-42</strain>
    </source>
</reference>
<accession>A0A4P6YV58</accession>
<protein>
    <submittedName>
        <fullName evidence="4">SDR family NAD(P)-dependent oxidoreductase</fullName>
    </submittedName>
</protein>
<keyword evidence="5" id="KW-1185">Reference proteome</keyword>
<evidence type="ECO:0000256" key="3">
    <source>
        <dbReference type="RuleBase" id="RU000363"/>
    </source>
</evidence>
<proteinExistence type="inferred from homology"/>
<keyword evidence="2" id="KW-0560">Oxidoreductase</keyword>
<organism evidence="4 5">
    <name type="scientific">Periweissella cryptocerci</name>
    <dbReference type="NCBI Taxonomy" id="2506420"/>
    <lineage>
        <taxon>Bacteria</taxon>
        <taxon>Bacillati</taxon>
        <taxon>Bacillota</taxon>
        <taxon>Bacilli</taxon>
        <taxon>Lactobacillales</taxon>
        <taxon>Lactobacillaceae</taxon>
        <taxon>Periweissella</taxon>
    </lineage>
</organism>
<dbReference type="Pfam" id="PF00106">
    <property type="entry name" value="adh_short"/>
    <property type="match status" value="1"/>
</dbReference>
<gene>
    <name evidence="4" type="ORF">EQG49_09145</name>
</gene>
<dbReference type="EMBL" id="CP037940">
    <property type="protein sequence ID" value="QBO36626.1"/>
    <property type="molecule type" value="Genomic_DNA"/>
</dbReference>
<dbReference type="OrthoDB" id="9809821at2"/>
<dbReference type="PROSITE" id="PS00061">
    <property type="entry name" value="ADH_SHORT"/>
    <property type="match status" value="1"/>
</dbReference>
<comment type="similarity">
    <text evidence="1 3">Belongs to the short-chain dehydrogenases/reductases (SDR) family.</text>
</comment>
<evidence type="ECO:0000313" key="5">
    <source>
        <dbReference type="Proteomes" id="UP000292886"/>
    </source>
</evidence>
<dbReference type="SUPFAM" id="SSF51735">
    <property type="entry name" value="NAD(P)-binding Rossmann-fold domains"/>
    <property type="match status" value="1"/>
</dbReference>